<evidence type="ECO:0000313" key="10">
    <source>
        <dbReference type="EMBL" id="NYZ23283.1"/>
    </source>
</evidence>
<keyword evidence="5 8" id="KW-0812">Transmembrane</keyword>
<feature type="transmembrane region" description="Helical" evidence="8">
    <location>
        <begin position="337"/>
        <end position="357"/>
    </location>
</feature>
<dbReference type="Proteomes" id="UP000584642">
    <property type="component" value="Unassembled WGS sequence"/>
</dbReference>
<keyword evidence="3 8" id="KW-0813">Transport</keyword>
<dbReference type="PANTHER" id="PTHR30614">
    <property type="entry name" value="MEMBRANE COMPONENT OF AMINO ACID ABC TRANSPORTER"/>
    <property type="match status" value="1"/>
</dbReference>
<evidence type="ECO:0000256" key="2">
    <source>
        <dbReference type="ARBA" id="ARBA00010072"/>
    </source>
</evidence>
<dbReference type="InterPro" id="IPR000515">
    <property type="entry name" value="MetI-like"/>
</dbReference>
<feature type="transmembrane region" description="Helical" evidence="8">
    <location>
        <begin position="31"/>
        <end position="52"/>
    </location>
</feature>
<dbReference type="RefSeq" id="WP_180285049.1">
    <property type="nucleotide sequence ID" value="NZ_JABFDB010000025.1"/>
</dbReference>
<evidence type="ECO:0000256" key="3">
    <source>
        <dbReference type="ARBA" id="ARBA00022448"/>
    </source>
</evidence>
<dbReference type="NCBIfam" id="TIGR01726">
    <property type="entry name" value="HEQRo_perm_3TM"/>
    <property type="match status" value="1"/>
</dbReference>
<dbReference type="InterPro" id="IPR010065">
    <property type="entry name" value="AA_ABC_transptr_permease_3TM"/>
</dbReference>
<feature type="transmembrane region" description="Helical" evidence="8">
    <location>
        <begin position="273"/>
        <end position="292"/>
    </location>
</feature>
<protein>
    <submittedName>
        <fullName evidence="10">Amino acid ABC transporter permease</fullName>
    </submittedName>
</protein>
<evidence type="ECO:0000256" key="6">
    <source>
        <dbReference type="ARBA" id="ARBA00022989"/>
    </source>
</evidence>
<organism evidence="10 11">
    <name type="scientific">Azospirillum oleiclasticum</name>
    <dbReference type="NCBI Taxonomy" id="2735135"/>
    <lineage>
        <taxon>Bacteria</taxon>
        <taxon>Pseudomonadati</taxon>
        <taxon>Pseudomonadota</taxon>
        <taxon>Alphaproteobacteria</taxon>
        <taxon>Rhodospirillales</taxon>
        <taxon>Azospirillaceae</taxon>
        <taxon>Azospirillum</taxon>
    </lineage>
</organism>
<dbReference type="InterPro" id="IPR043429">
    <property type="entry name" value="ArtM/GltK/GlnP/TcyL/YhdX-like"/>
</dbReference>
<keyword evidence="11" id="KW-1185">Reference proteome</keyword>
<comment type="similarity">
    <text evidence="2">Belongs to the binding-protein-dependent transport system permease family. HisMQ subfamily.</text>
</comment>
<dbReference type="SUPFAM" id="SSF161098">
    <property type="entry name" value="MetI-like"/>
    <property type="match status" value="1"/>
</dbReference>
<evidence type="ECO:0000256" key="5">
    <source>
        <dbReference type="ARBA" id="ARBA00022692"/>
    </source>
</evidence>
<dbReference type="InterPro" id="IPR035906">
    <property type="entry name" value="MetI-like_sf"/>
</dbReference>
<reference evidence="10 11" key="1">
    <citation type="submission" date="2020-05" db="EMBL/GenBank/DDBJ databases">
        <title>Azospirillum oleiclasticum sp. nov, a nitrogen-fixing and heavy crude oil-emulsifying bacterium isolated from the crude oil of Yumen Oilfield.</title>
        <authorList>
            <person name="Wu D."/>
            <person name="Cai M."/>
            <person name="Zhang X."/>
        </authorList>
    </citation>
    <scope>NUCLEOTIDE SEQUENCE [LARGE SCALE GENOMIC DNA]</scope>
    <source>
        <strain evidence="10 11">ROY-1-1-2</strain>
    </source>
</reference>
<proteinExistence type="inferred from homology"/>
<evidence type="ECO:0000256" key="4">
    <source>
        <dbReference type="ARBA" id="ARBA00022475"/>
    </source>
</evidence>
<evidence type="ECO:0000313" key="11">
    <source>
        <dbReference type="Proteomes" id="UP000584642"/>
    </source>
</evidence>
<dbReference type="EMBL" id="JABFDB010000025">
    <property type="protein sequence ID" value="NYZ23283.1"/>
    <property type="molecule type" value="Genomic_DNA"/>
</dbReference>
<sequence>MTKTLVLPAPPPTSLGQGMLVRLRAACFDSAAGTVTTVMVAVLVAALGAWLADWAVLRAVWSTPPGDAALCRAPGAGACWAVVAEKHRFLLFATYPYEEQWRPALACIVLVVLCVASGFRRSWTRWLAARWLMVGWLAGLTTIAVLMWGGVLGLPHVSQERWGGLPVTLLLAVFGIAIAFPLGVLLALGRRAEDLPVIRWLCVGYIELIRGVPLVSMLFMASFLLPLFLPSGLTVDKLVRALVAFSMYASAYLAEVVRGGLQSVPRGQHEAAMALGLGYWRATVLVILPQALRRVIPPLVNTFISLFKDTSLVLVIGVFDLLNAGKAAIVDPVWQAFGFEMFLAVSAIFFVFCWSMSTYSRRLEDGFGNPRGR</sequence>
<dbReference type="PANTHER" id="PTHR30614:SF41">
    <property type="entry name" value="INNER MEMBRANE AMINO-ACID ABC TRANSPORTER PERMEASE PROTEIN YHDY"/>
    <property type="match status" value="1"/>
</dbReference>
<dbReference type="PROSITE" id="PS50928">
    <property type="entry name" value="ABC_TM1"/>
    <property type="match status" value="1"/>
</dbReference>
<comment type="caution">
    <text evidence="10">The sequence shown here is derived from an EMBL/GenBank/DDBJ whole genome shotgun (WGS) entry which is preliminary data.</text>
</comment>
<accession>A0ABX2TJK3</accession>
<dbReference type="Pfam" id="PF00528">
    <property type="entry name" value="BPD_transp_1"/>
    <property type="match status" value="1"/>
</dbReference>
<feature type="transmembrane region" description="Helical" evidence="8">
    <location>
        <begin position="163"/>
        <end position="188"/>
    </location>
</feature>
<feature type="transmembrane region" description="Helical" evidence="8">
    <location>
        <begin position="131"/>
        <end position="151"/>
    </location>
</feature>
<keyword evidence="7 8" id="KW-0472">Membrane</keyword>
<evidence type="ECO:0000256" key="8">
    <source>
        <dbReference type="RuleBase" id="RU363032"/>
    </source>
</evidence>
<keyword evidence="6 8" id="KW-1133">Transmembrane helix</keyword>
<evidence type="ECO:0000256" key="7">
    <source>
        <dbReference type="ARBA" id="ARBA00023136"/>
    </source>
</evidence>
<keyword evidence="4" id="KW-1003">Cell membrane</keyword>
<comment type="subcellular location">
    <subcellularLocation>
        <location evidence="1">Cell inner membrane</location>
        <topology evidence="1">Multi-pass membrane protein</topology>
    </subcellularLocation>
    <subcellularLocation>
        <location evidence="8">Cell membrane</location>
        <topology evidence="8">Multi-pass membrane protein</topology>
    </subcellularLocation>
</comment>
<dbReference type="Gene3D" id="1.10.3720.10">
    <property type="entry name" value="MetI-like"/>
    <property type="match status" value="1"/>
</dbReference>
<gene>
    <name evidence="10" type="ORF">HND93_26555</name>
</gene>
<feature type="transmembrane region" description="Helical" evidence="8">
    <location>
        <begin position="101"/>
        <end position="119"/>
    </location>
</feature>
<feature type="transmembrane region" description="Helical" evidence="8">
    <location>
        <begin position="208"/>
        <end position="229"/>
    </location>
</feature>
<evidence type="ECO:0000259" key="9">
    <source>
        <dbReference type="PROSITE" id="PS50928"/>
    </source>
</evidence>
<evidence type="ECO:0000256" key="1">
    <source>
        <dbReference type="ARBA" id="ARBA00004429"/>
    </source>
</evidence>
<feature type="domain" description="ABC transmembrane type-1" evidence="9">
    <location>
        <begin position="165"/>
        <end position="360"/>
    </location>
</feature>
<dbReference type="CDD" id="cd06261">
    <property type="entry name" value="TM_PBP2"/>
    <property type="match status" value="1"/>
</dbReference>
<name>A0ABX2TJK3_9PROT</name>